<dbReference type="GO" id="GO:1990904">
    <property type="term" value="C:ribonucleoprotein complex"/>
    <property type="evidence" value="ECO:0007669"/>
    <property type="project" value="UniProtKB-KW"/>
</dbReference>
<dbReference type="InterPro" id="IPR051991">
    <property type="entry name" value="Mitoribosomal_protein_bL32"/>
</dbReference>
<dbReference type="PANTHER" id="PTHR21026">
    <property type="entry name" value="39S RIBOSOMAL PROTEIN L32, MITOCHONDRIAL"/>
    <property type="match status" value="1"/>
</dbReference>
<dbReference type="PANTHER" id="PTHR21026:SF2">
    <property type="entry name" value="LARGE RIBOSOMAL SUBUNIT PROTEIN BL32M"/>
    <property type="match status" value="1"/>
</dbReference>
<keyword evidence="5" id="KW-0496">Mitochondrion</keyword>
<dbReference type="Proteomes" id="UP001604277">
    <property type="component" value="Unassembled WGS sequence"/>
</dbReference>
<evidence type="ECO:0000256" key="7">
    <source>
        <dbReference type="ARBA" id="ARBA00039935"/>
    </source>
</evidence>
<gene>
    <name evidence="8" type="ORF">Fot_15966</name>
</gene>
<dbReference type="EMBL" id="JBFOLJ010000004">
    <property type="protein sequence ID" value="KAL2546733.1"/>
    <property type="molecule type" value="Genomic_DNA"/>
</dbReference>
<organism evidence="8 9">
    <name type="scientific">Forsythia ovata</name>
    <dbReference type="NCBI Taxonomy" id="205694"/>
    <lineage>
        <taxon>Eukaryota</taxon>
        <taxon>Viridiplantae</taxon>
        <taxon>Streptophyta</taxon>
        <taxon>Embryophyta</taxon>
        <taxon>Tracheophyta</taxon>
        <taxon>Spermatophyta</taxon>
        <taxon>Magnoliopsida</taxon>
        <taxon>eudicotyledons</taxon>
        <taxon>Gunneridae</taxon>
        <taxon>Pentapetalae</taxon>
        <taxon>asterids</taxon>
        <taxon>lamiids</taxon>
        <taxon>Lamiales</taxon>
        <taxon>Oleaceae</taxon>
        <taxon>Forsythieae</taxon>
        <taxon>Forsythia</taxon>
    </lineage>
</organism>
<proteinExistence type="inferred from homology"/>
<protein>
    <recommendedName>
        <fullName evidence="7">Large ribosomal subunit protein bL32m</fullName>
    </recommendedName>
</protein>
<keyword evidence="4" id="KW-0689">Ribosomal protein</keyword>
<evidence type="ECO:0000256" key="5">
    <source>
        <dbReference type="ARBA" id="ARBA00023128"/>
    </source>
</evidence>
<dbReference type="GO" id="GO:0005739">
    <property type="term" value="C:mitochondrion"/>
    <property type="evidence" value="ECO:0007669"/>
    <property type="project" value="UniProtKB-SubCell"/>
</dbReference>
<name>A0ABD1WAN7_9LAMI</name>
<evidence type="ECO:0000313" key="8">
    <source>
        <dbReference type="EMBL" id="KAL2546733.1"/>
    </source>
</evidence>
<keyword evidence="3" id="KW-0809">Transit peptide</keyword>
<reference evidence="9" key="1">
    <citation type="submission" date="2024-07" db="EMBL/GenBank/DDBJ databases">
        <title>Two chromosome-level genome assemblies of Korean endemic species Abeliophyllum distichum and Forsythia ovata (Oleaceae).</title>
        <authorList>
            <person name="Jang H."/>
        </authorList>
    </citation>
    <scope>NUCLEOTIDE SEQUENCE [LARGE SCALE GENOMIC DNA]</scope>
</reference>
<evidence type="ECO:0000256" key="2">
    <source>
        <dbReference type="ARBA" id="ARBA00008560"/>
    </source>
</evidence>
<evidence type="ECO:0000256" key="4">
    <source>
        <dbReference type="ARBA" id="ARBA00022980"/>
    </source>
</evidence>
<dbReference type="InterPro" id="IPR002677">
    <property type="entry name" value="Ribosomal_bL32"/>
</dbReference>
<comment type="caution">
    <text evidence="8">The sequence shown here is derived from an EMBL/GenBank/DDBJ whole genome shotgun (WGS) entry which is preliminary data.</text>
</comment>
<evidence type="ECO:0000256" key="6">
    <source>
        <dbReference type="ARBA" id="ARBA00023274"/>
    </source>
</evidence>
<keyword evidence="6" id="KW-0687">Ribonucleoprotein</keyword>
<comment type="subcellular location">
    <subcellularLocation>
        <location evidence="1">Mitochondrion</location>
    </subcellularLocation>
</comment>
<dbReference type="GO" id="GO:0005840">
    <property type="term" value="C:ribosome"/>
    <property type="evidence" value="ECO:0007669"/>
    <property type="project" value="UniProtKB-KW"/>
</dbReference>
<dbReference type="Pfam" id="PF01783">
    <property type="entry name" value="Ribosomal_L32p"/>
    <property type="match status" value="1"/>
</dbReference>
<dbReference type="SUPFAM" id="SSF57829">
    <property type="entry name" value="Zn-binding ribosomal proteins"/>
    <property type="match status" value="1"/>
</dbReference>
<evidence type="ECO:0000313" key="9">
    <source>
        <dbReference type="Proteomes" id="UP001604277"/>
    </source>
</evidence>
<dbReference type="InterPro" id="IPR011332">
    <property type="entry name" value="Ribosomal_zn-bd"/>
</dbReference>
<sequence>MLTYAFSSTGYTLGSIQRWAHAIAQPPPLGNAINHLIDTSPPLGFPEHQYSNGIEDLFPNWLFYGCSMKLMAVPKRKVSPHKRGIRNGPKALKPVPVIIRCKNS</sequence>
<comment type="similarity">
    <text evidence="2">Belongs to the bacterial ribosomal protein bL32 family.</text>
</comment>
<accession>A0ABD1WAN7</accession>
<evidence type="ECO:0000256" key="3">
    <source>
        <dbReference type="ARBA" id="ARBA00022946"/>
    </source>
</evidence>
<dbReference type="AlphaFoldDB" id="A0ABD1WAN7"/>
<keyword evidence="9" id="KW-1185">Reference proteome</keyword>
<evidence type="ECO:0000256" key="1">
    <source>
        <dbReference type="ARBA" id="ARBA00004173"/>
    </source>
</evidence>